<gene>
    <name evidence="2" type="ORF">CAUJ_LOCUS6125</name>
</gene>
<sequence length="172" mass="18975">MSKLISVRYKKEDPELRPLLSLFHCQRESKKMFKNWLKLAILTVLVALVFMEKPFVIPFPWGNLVIGKNPDGTVDVTTNTGINVNGNGVNRQTKLTVGNGTFNIKDDADVMVDGKKSGAGLDVGFDKNEGIKLDNNIMVNNKTARGGVGKESQFFSELDDIVKSEQTTTSKP</sequence>
<dbReference type="Proteomes" id="UP000835052">
    <property type="component" value="Unassembled WGS sequence"/>
</dbReference>
<reference evidence="2" key="1">
    <citation type="submission" date="2020-10" db="EMBL/GenBank/DDBJ databases">
        <authorList>
            <person name="Kikuchi T."/>
        </authorList>
    </citation>
    <scope>NUCLEOTIDE SEQUENCE</scope>
    <source>
        <strain evidence="2">NKZ352</strain>
    </source>
</reference>
<keyword evidence="1" id="KW-0472">Membrane</keyword>
<evidence type="ECO:0000256" key="1">
    <source>
        <dbReference type="SAM" id="Phobius"/>
    </source>
</evidence>
<protein>
    <submittedName>
        <fullName evidence="2">Uncharacterized protein</fullName>
    </submittedName>
</protein>
<evidence type="ECO:0000313" key="3">
    <source>
        <dbReference type="Proteomes" id="UP000835052"/>
    </source>
</evidence>
<proteinExistence type="predicted"/>
<organism evidence="2 3">
    <name type="scientific">Caenorhabditis auriculariae</name>
    <dbReference type="NCBI Taxonomy" id="2777116"/>
    <lineage>
        <taxon>Eukaryota</taxon>
        <taxon>Metazoa</taxon>
        <taxon>Ecdysozoa</taxon>
        <taxon>Nematoda</taxon>
        <taxon>Chromadorea</taxon>
        <taxon>Rhabditida</taxon>
        <taxon>Rhabditina</taxon>
        <taxon>Rhabditomorpha</taxon>
        <taxon>Rhabditoidea</taxon>
        <taxon>Rhabditidae</taxon>
        <taxon>Peloderinae</taxon>
        <taxon>Caenorhabditis</taxon>
    </lineage>
</organism>
<keyword evidence="1" id="KW-1133">Transmembrane helix</keyword>
<dbReference type="AlphaFoldDB" id="A0A8S1H1P4"/>
<comment type="caution">
    <text evidence="2">The sequence shown here is derived from an EMBL/GenBank/DDBJ whole genome shotgun (WGS) entry which is preliminary data.</text>
</comment>
<dbReference type="EMBL" id="CAJGYM010000014">
    <property type="protein sequence ID" value="CAD6190206.1"/>
    <property type="molecule type" value="Genomic_DNA"/>
</dbReference>
<keyword evidence="3" id="KW-1185">Reference proteome</keyword>
<keyword evidence="1" id="KW-0812">Transmembrane</keyword>
<feature type="transmembrane region" description="Helical" evidence="1">
    <location>
        <begin position="36"/>
        <end position="61"/>
    </location>
</feature>
<accession>A0A8S1H1P4</accession>
<evidence type="ECO:0000313" key="2">
    <source>
        <dbReference type="EMBL" id="CAD6190206.1"/>
    </source>
</evidence>
<name>A0A8S1H1P4_9PELO</name>